<organism evidence="1 2">
    <name type="scientific">Methanolapillus africanus</name>
    <dbReference type="NCBI Taxonomy" id="3028297"/>
    <lineage>
        <taxon>Archaea</taxon>
        <taxon>Methanobacteriati</taxon>
        <taxon>Methanobacteriota</taxon>
        <taxon>Stenosarchaea group</taxon>
        <taxon>Methanomicrobia</taxon>
        <taxon>Methanosarcinales</taxon>
        <taxon>Methanosarcinaceae</taxon>
        <taxon>Methanolapillus</taxon>
    </lineage>
</organism>
<evidence type="ECO:0000313" key="2">
    <source>
        <dbReference type="Proteomes" id="UP001271789"/>
    </source>
</evidence>
<name>A0AAE4ML52_9EURY</name>
<accession>A0AAE4ML52</accession>
<dbReference type="AlphaFoldDB" id="A0AAE4ML52"/>
<comment type="caution">
    <text evidence="1">The sequence shown here is derived from an EMBL/GenBank/DDBJ whole genome shotgun (WGS) entry which is preliminary data.</text>
</comment>
<dbReference type="Proteomes" id="UP001271789">
    <property type="component" value="Unassembled WGS sequence"/>
</dbReference>
<protein>
    <submittedName>
        <fullName evidence="1">Uncharacterized protein</fullName>
    </submittedName>
</protein>
<dbReference type="EMBL" id="JAWDKD010000026">
    <property type="protein sequence ID" value="MDV0447830.1"/>
    <property type="molecule type" value="Genomic_DNA"/>
</dbReference>
<sequence>MSHEIEDEFSINNPGSAILSSGWMTEKDWEFTFECLEESRRSIKELTQQIIREREERNRKNGIIIPEPEIPNFTYELTNLDQNDSENSIQYSDERLVLSPAAAKILLEKLERDVQLYEKEVGEI</sequence>
<reference evidence="1" key="1">
    <citation type="submission" date="2023-06" db="EMBL/GenBank/DDBJ databases">
        <title>Genome sequence of Methanosarcinaceae archaeon Ag5.</title>
        <authorList>
            <person name="Protasov E."/>
            <person name="Platt K."/>
            <person name="Poehlein A."/>
            <person name="Daniel R."/>
            <person name="Brune A."/>
        </authorList>
    </citation>
    <scope>NUCLEOTIDE SEQUENCE</scope>
    <source>
        <strain evidence="1">Ag5</strain>
    </source>
</reference>
<proteinExistence type="predicted"/>
<gene>
    <name evidence="1" type="ORF">MsAg5_17470</name>
</gene>
<evidence type="ECO:0000313" key="1">
    <source>
        <dbReference type="EMBL" id="MDV0447830.1"/>
    </source>
</evidence>
<keyword evidence="2" id="KW-1185">Reference proteome</keyword>